<evidence type="ECO:0000313" key="1">
    <source>
        <dbReference type="EnsemblMetazoa" id="CJA38684.1"/>
    </source>
</evidence>
<dbReference type="Proteomes" id="UP000005237">
    <property type="component" value="Unassembled WGS sequence"/>
</dbReference>
<accession>A0A8R1EL00</accession>
<keyword evidence="2" id="KW-1185">Reference proteome</keyword>
<proteinExistence type="predicted"/>
<name>A0A8R1EL00_CAEJA</name>
<dbReference type="EnsemblMetazoa" id="CJA38684.1">
    <property type="protein sequence ID" value="CJA38684.1"/>
    <property type="gene ID" value="WBGene00214531"/>
</dbReference>
<protein>
    <submittedName>
        <fullName evidence="1">Uncharacterized protein</fullName>
    </submittedName>
</protein>
<dbReference type="AlphaFoldDB" id="A0A8R1EL00"/>
<evidence type="ECO:0000313" key="2">
    <source>
        <dbReference type="Proteomes" id="UP000005237"/>
    </source>
</evidence>
<organism evidence="1 2">
    <name type="scientific">Caenorhabditis japonica</name>
    <dbReference type="NCBI Taxonomy" id="281687"/>
    <lineage>
        <taxon>Eukaryota</taxon>
        <taxon>Metazoa</taxon>
        <taxon>Ecdysozoa</taxon>
        <taxon>Nematoda</taxon>
        <taxon>Chromadorea</taxon>
        <taxon>Rhabditida</taxon>
        <taxon>Rhabditina</taxon>
        <taxon>Rhabditomorpha</taxon>
        <taxon>Rhabditoidea</taxon>
        <taxon>Rhabditidae</taxon>
        <taxon>Peloderinae</taxon>
        <taxon>Caenorhabditis</taxon>
    </lineage>
</organism>
<sequence>MVKLDLSSGEDEKDEDLTKEFVMEEAPMEETTTQAVKQVATTTEKAFKDAVVNKVMDVKDAVKEKVMQQTGKKNRKLKMEEKIRYIFTSP</sequence>
<reference evidence="1" key="2">
    <citation type="submission" date="2022-06" db="UniProtKB">
        <authorList>
            <consortium name="EnsemblMetazoa"/>
        </authorList>
    </citation>
    <scope>IDENTIFICATION</scope>
    <source>
        <strain evidence="1">DF5081</strain>
    </source>
</reference>
<reference evidence="2" key="1">
    <citation type="submission" date="2010-08" db="EMBL/GenBank/DDBJ databases">
        <authorList>
            <consortium name="Caenorhabditis japonica Sequencing Consortium"/>
            <person name="Wilson R.K."/>
        </authorList>
    </citation>
    <scope>NUCLEOTIDE SEQUENCE [LARGE SCALE GENOMIC DNA]</scope>
    <source>
        <strain evidence="2">DF5081</strain>
    </source>
</reference>